<keyword evidence="2" id="KW-1185">Reference proteome</keyword>
<proteinExistence type="predicted"/>
<sequence>MLWITSIQEEYFLQHPDGVNPVKLNDVIFSIHAVLVCLFTIYQCYIYEKGNQTISKTCRVILIGILLNNYYLRSDPTKMGLGLFSIFFDLIFIVQHYVLYRNKWSLDDRERIIDNDEEDPHDD</sequence>
<accession>A0A7R8CV10</accession>
<dbReference type="OrthoDB" id="75720at2759"/>
<dbReference type="InterPro" id="IPR005282">
    <property type="entry name" value="LC_transporter"/>
</dbReference>
<gene>
    <name evidence="1" type="ORF">LSAA_7717</name>
</gene>
<dbReference type="GO" id="GO:0015184">
    <property type="term" value="F:L-cystine transmembrane transporter activity"/>
    <property type="evidence" value="ECO:0007669"/>
    <property type="project" value="TreeGrafter"/>
</dbReference>
<protein>
    <submittedName>
        <fullName evidence="1">CTNS</fullName>
    </submittedName>
</protein>
<evidence type="ECO:0000313" key="1">
    <source>
        <dbReference type="EMBL" id="CAF2905662.1"/>
    </source>
</evidence>
<dbReference type="AlphaFoldDB" id="A0A7R8CV10"/>
<dbReference type="EMBL" id="HG994582">
    <property type="protein sequence ID" value="CAF2905662.1"/>
    <property type="molecule type" value="Genomic_DNA"/>
</dbReference>
<name>A0A7R8CV10_LEPSM</name>
<organism evidence="1 2">
    <name type="scientific">Lepeophtheirus salmonis</name>
    <name type="common">Salmon louse</name>
    <name type="synonym">Caligus salmonis</name>
    <dbReference type="NCBI Taxonomy" id="72036"/>
    <lineage>
        <taxon>Eukaryota</taxon>
        <taxon>Metazoa</taxon>
        <taxon>Ecdysozoa</taxon>
        <taxon>Arthropoda</taxon>
        <taxon>Crustacea</taxon>
        <taxon>Multicrustacea</taxon>
        <taxon>Hexanauplia</taxon>
        <taxon>Copepoda</taxon>
        <taxon>Siphonostomatoida</taxon>
        <taxon>Caligidae</taxon>
        <taxon>Lepeophtheirus</taxon>
    </lineage>
</organism>
<dbReference type="GO" id="GO:0005765">
    <property type="term" value="C:lysosomal membrane"/>
    <property type="evidence" value="ECO:0007669"/>
    <property type="project" value="TreeGrafter"/>
</dbReference>
<dbReference type="Proteomes" id="UP000675881">
    <property type="component" value="Chromosome 3"/>
</dbReference>
<reference evidence="1" key="1">
    <citation type="submission" date="2021-02" db="EMBL/GenBank/DDBJ databases">
        <authorList>
            <person name="Bekaert M."/>
        </authorList>
    </citation>
    <scope>NUCLEOTIDE SEQUENCE</scope>
    <source>
        <strain evidence="1">IoA-00</strain>
    </source>
</reference>
<dbReference type="PANTHER" id="PTHR13131:SF5">
    <property type="entry name" value="CYSTINOSIN"/>
    <property type="match status" value="1"/>
</dbReference>
<evidence type="ECO:0000313" key="2">
    <source>
        <dbReference type="Proteomes" id="UP000675881"/>
    </source>
</evidence>
<dbReference type="PANTHER" id="PTHR13131">
    <property type="entry name" value="CYSTINOSIN"/>
    <property type="match status" value="1"/>
</dbReference>